<comment type="caution">
    <text evidence="3">The sequence shown here is derived from an EMBL/GenBank/DDBJ whole genome shotgun (WGS) entry which is preliminary data.</text>
</comment>
<dbReference type="SUPFAM" id="SSF49764">
    <property type="entry name" value="HSP20-like chaperones"/>
    <property type="match status" value="2"/>
</dbReference>
<sequence length="354" mass="41098">MKFPFSDPWSSVEDLDGLALYNVLRLQKSASVDDIKKELQYRYVPGVTRKARGGEDVLLDEFEGLGLHYHMRTRLAKRELEQKRIDDAKRLMLQNSNSRTEHELITIRAFKSAAYQMLKRENSLVCYDLALARFYMWAQSDDKVIIAVLDMELDIECTEAGFRLQPQNSPPVIHRRFDYSIDRSQAIETFRTEDNRCLGLVLRKQVFGEHWRRLFRGDPDGARCMLPPYQLTESEGDAVMEIHLPFWVFPQDVDVRFTSNSLHVSVRNELRLCRTYSQPRGDDRKGDAWLAVDVDECMWCLEDDVSPAGEALKTLMITLVRPSPTESEITWKKGKRQNNQTKERPGSLLRKGYA</sequence>
<gene>
    <name evidence="3" type="ORF">WJX75_002722</name>
</gene>
<accession>A0ABR2YX32</accession>
<dbReference type="PROSITE" id="PS51203">
    <property type="entry name" value="CS"/>
    <property type="match status" value="1"/>
</dbReference>
<name>A0ABR2YX32_9CHLO</name>
<dbReference type="Pfam" id="PF04969">
    <property type="entry name" value="CS"/>
    <property type="match status" value="1"/>
</dbReference>
<organism evidence="3 4">
    <name type="scientific">Coccomyxa subellipsoidea</name>
    <dbReference type="NCBI Taxonomy" id="248742"/>
    <lineage>
        <taxon>Eukaryota</taxon>
        <taxon>Viridiplantae</taxon>
        <taxon>Chlorophyta</taxon>
        <taxon>core chlorophytes</taxon>
        <taxon>Trebouxiophyceae</taxon>
        <taxon>Trebouxiophyceae incertae sedis</taxon>
        <taxon>Coccomyxaceae</taxon>
        <taxon>Coccomyxa</taxon>
    </lineage>
</organism>
<protein>
    <recommendedName>
        <fullName evidence="2">CS domain-containing protein</fullName>
    </recommendedName>
</protein>
<evidence type="ECO:0000313" key="3">
    <source>
        <dbReference type="EMBL" id="KAK9916449.1"/>
    </source>
</evidence>
<keyword evidence="4" id="KW-1185">Reference proteome</keyword>
<feature type="domain" description="CS" evidence="2">
    <location>
        <begin position="224"/>
        <end position="335"/>
    </location>
</feature>
<evidence type="ECO:0000259" key="2">
    <source>
        <dbReference type="PROSITE" id="PS51203"/>
    </source>
</evidence>
<dbReference type="Gene3D" id="2.60.40.790">
    <property type="match status" value="2"/>
</dbReference>
<reference evidence="3 4" key="1">
    <citation type="journal article" date="2024" name="Nat. Commun.">
        <title>Phylogenomics reveals the evolutionary origins of lichenization in chlorophyte algae.</title>
        <authorList>
            <person name="Puginier C."/>
            <person name="Libourel C."/>
            <person name="Otte J."/>
            <person name="Skaloud P."/>
            <person name="Haon M."/>
            <person name="Grisel S."/>
            <person name="Petersen M."/>
            <person name="Berrin J.G."/>
            <person name="Delaux P.M."/>
            <person name="Dal Grande F."/>
            <person name="Keller J."/>
        </authorList>
    </citation>
    <scope>NUCLEOTIDE SEQUENCE [LARGE SCALE GENOMIC DNA]</scope>
    <source>
        <strain evidence="3 4">SAG 216-7</strain>
    </source>
</reference>
<dbReference type="EMBL" id="JALJOT010000003">
    <property type="protein sequence ID" value="KAK9916449.1"/>
    <property type="molecule type" value="Genomic_DNA"/>
</dbReference>
<feature type="region of interest" description="Disordered" evidence="1">
    <location>
        <begin position="327"/>
        <end position="354"/>
    </location>
</feature>
<dbReference type="InterPro" id="IPR007052">
    <property type="entry name" value="CS_dom"/>
</dbReference>
<dbReference type="Proteomes" id="UP001491310">
    <property type="component" value="Unassembled WGS sequence"/>
</dbReference>
<dbReference type="InterPro" id="IPR008978">
    <property type="entry name" value="HSP20-like_chaperone"/>
</dbReference>
<evidence type="ECO:0000313" key="4">
    <source>
        <dbReference type="Proteomes" id="UP001491310"/>
    </source>
</evidence>
<evidence type="ECO:0000256" key="1">
    <source>
        <dbReference type="SAM" id="MobiDB-lite"/>
    </source>
</evidence>
<proteinExistence type="predicted"/>